<accession>A0A9P4M0N2</accession>
<comment type="subcellular location">
    <subcellularLocation>
        <location evidence="1">Chromosome</location>
        <location evidence="1">Telomere</location>
    </subcellularLocation>
</comment>
<feature type="domain" description="CST complex subunit Stn1 N-terminal" evidence="5">
    <location>
        <begin position="48"/>
        <end position="94"/>
    </location>
</feature>
<dbReference type="Gene3D" id="2.40.50.140">
    <property type="entry name" value="Nucleic acid-binding proteins"/>
    <property type="match status" value="1"/>
</dbReference>
<protein>
    <recommendedName>
        <fullName evidence="5">CST complex subunit Stn1 N-terminal domain-containing protein</fullName>
    </recommendedName>
</protein>
<dbReference type="InterPro" id="IPR012340">
    <property type="entry name" value="NA-bd_OB-fold"/>
</dbReference>
<gene>
    <name evidence="6" type="ORF">NA57DRAFT_69606</name>
</gene>
<name>A0A9P4M0N2_9PEZI</name>
<dbReference type="InterPro" id="IPR018856">
    <property type="entry name" value="Stn1_N"/>
</dbReference>
<keyword evidence="2" id="KW-0158">Chromosome</keyword>
<dbReference type="Pfam" id="PF10451">
    <property type="entry name" value="Stn1"/>
    <property type="match status" value="1"/>
</dbReference>
<evidence type="ECO:0000313" key="6">
    <source>
        <dbReference type="EMBL" id="KAF2092653.1"/>
    </source>
</evidence>
<comment type="caution">
    <text evidence="6">The sequence shown here is derived from an EMBL/GenBank/DDBJ whole genome shotgun (WGS) entry which is preliminary data.</text>
</comment>
<feature type="region of interest" description="Disordered" evidence="4">
    <location>
        <begin position="199"/>
        <end position="231"/>
    </location>
</feature>
<dbReference type="CDD" id="cd03524">
    <property type="entry name" value="RPA2_OBF_family"/>
    <property type="match status" value="1"/>
</dbReference>
<keyword evidence="7" id="KW-1185">Reference proteome</keyword>
<evidence type="ECO:0000256" key="1">
    <source>
        <dbReference type="ARBA" id="ARBA00004574"/>
    </source>
</evidence>
<feature type="compositionally biased region" description="Basic and acidic residues" evidence="4">
    <location>
        <begin position="199"/>
        <end position="221"/>
    </location>
</feature>
<reference evidence="6" key="1">
    <citation type="journal article" date="2020" name="Stud. Mycol.">
        <title>101 Dothideomycetes genomes: a test case for predicting lifestyles and emergence of pathogens.</title>
        <authorList>
            <person name="Haridas S."/>
            <person name="Albert R."/>
            <person name="Binder M."/>
            <person name="Bloem J."/>
            <person name="Labutti K."/>
            <person name="Salamov A."/>
            <person name="Andreopoulos B."/>
            <person name="Baker S."/>
            <person name="Barry K."/>
            <person name="Bills G."/>
            <person name="Bluhm B."/>
            <person name="Cannon C."/>
            <person name="Castanera R."/>
            <person name="Culley D."/>
            <person name="Daum C."/>
            <person name="Ezra D."/>
            <person name="Gonzalez J."/>
            <person name="Henrissat B."/>
            <person name="Kuo A."/>
            <person name="Liang C."/>
            <person name="Lipzen A."/>
            <person name="Lutzoni F."/>
            <person name="Magnuson J."/>
            <person name="Mondo S."/>
            <person name="Nolan M."/>
            <person name="Ohm R."/>
            <person name="Pangilinan J."/>
            <person name="Park H.-J."/>
            <person name="Ramirez L."/>
            <person name="Alfaro M."/>
            <person name="Sun H."/>
            <person name="Tritt A."/>
            <person name="Yoshinaga Y."/>
            <person name="Zwiers L.-H."/>
            <person name="Turgeon B."/>
            <person name="Goodwin S."/>
            <person name="Spatafora J."/>
            <person name="Crous P."/>
            <person name="Grigoriev I."/>
        </authorList>
    </citation>
    <scope>NUCLEOTIDE SEQUENCE</scope>
    <source>
        <strain evidence="6">CBS 133067</strain>
    </source>
</reference>
<dbReference type="AlphaFoldDB" id="A0A9P4M0N2"/>
<evidence type="ECO:0000259" key="5">
    <source>
        <dbReference type="Pfam" id="PF10451"/>
    </source>
</evidence>
<dbReference type="EMBL" id="ML978143">
    <property type="protein sequence ID" value="KAF2092653.1"/>
    <property type="molecule type" value="Genomic_DNA"/>
</dbReference>
<evidence type="ECO:0000256" key="3">
    <source>
        <dbReference type="ARBA" id="ARBA00022895"/>
    </source>
</evidence>
<sequence>MTTKAATKATSPIYPAYCFAASPTYNAWVKLTAADVHALRYEPGYEGQNLYFHLNHPIRYVCLVGTIVAIDDPTPKLAILTLDDGSGQTIEVKIARLPPEIASSVDCPSNTAVDNVDVTTGLGAFRVFVDHVHLDIPAVVKIKCTISWFRNMRQLELKRISTVRSTDDEVKAWAELAAFRRDVLSRPWHLQRHKLGELDAEARATAQKDRERQRERLDRETKRRARRRAHEEKVKVYEEKLESRRRKEEVMMNAGALERTNFINWPP</sequence>
<organism evidence="6 7">
    <name type="scientific">Rhizodiscina lignyota</name>
    <dbReference type="NCBI Taxonomy" id="1504668"/>
    <lineage>
        <taxon>Eukaryota</taxon>
        <taxon>Fungi</taxon>
        <taxon>Dikarya</taxon>
        <taxon>Ascomycota</taxon>
        <taxon>Pezizomycotina</taxon>
        <taxon>Dothideomycetes</taxon>
        <taxon>Pleosporomycetidae</taxon>
        <taxon>Aulographales</taxon>
        <taxon>Rhizodiscinaceae</taxon>
        <taxon>Rhizodiscina</taxon>
    </lineage>
</organism>
<evidence type="ECO:0000256" key="2">
    <source>
        <dbReference type="ARBA" id="ARBA00022454"/>
    </source>
</evidence>
<dbReference type="Proteomes" id="UP000799772">
    <property type="component" value="Unassembled WGS sequence"/>
</dbReference>
<evidence type="ECO:0000313" key="7">
    <source>
        <dbReference type="Proteomes" id="UP000799772"/>
    </source>
</evidence>
<keyword evidence="3" id="KW-0779">Telomere</keyword>
<evidence type="ECO:0000256" key="4">
    <source>
        <dbReference type="SAM" id="MobiDB-lite"/>
    </source>
</evidence>
<proteinExistence type="predicted"/>
<dbReference type="GO" id="GO:0000781">
    <property type="term" value="C:chromosome, telomeric region"/>
    <property type="evidence" value="ECO:0007669"/>
    <property type="project" value="UniProtKB-SubCell"/>
</dbReference>
<dbReference type="OrthoDB" id="77828at2759"/>